<comment type="subunit">
    <text evidence="5">Homodimer.</text>
</comment>
<dbReference type="EMBL" id="JADIKD010000011">
    <property type="protein sequence ID" value="MFK2918212.1"/>
    <property type="molecule type" value="Genomic_DNA"/>
</dbReference>
<dbReference type="PANTHER" id="PTHR21047:SF2">
    <property type="entry name" value="THYMIDINE DIPHOSPHO-4-KETO-RHAMNOSE 3,5-EPIMERASE"/>
    <property type="match status" value="1"/>
</dbReference>
<comment type="catalytic activity">
    <reaction evidence="1 5">
        <text>dTDP-4-dehydro-6-deoxy-alpha-D-glucose = dTDP-4-dehydro-beta-L-rhamnose</text>
        <dbReference type="Rhea" id="RHEA:16969"/>
        <dbReference type="ChEBI" id="CHEBI:57649"/>
        <dbReference type="ChEBI" id="CHEBI:62830"/>
        <dbReference type="EC" id="5.1.3.13"/>
    </reaction>
</comment>
<keyword evidence="5 6" id="KW-0413">Isomerase</keyword>
<evidence type="ECO:0000256" key="3">
    <source>
        <dbReference type="ARBA" id="ARBA00012098"/>
    </source>
</evidence>
<dbReference type="RefSeq" id="WP_379983962.1">
    <property type="nucleotide sequence ID" value="NZ_JADIKD010000011.1"/>
</dbReference>
<dbReference type="CDD" id="cd00438">
    <property type="entry name" value="cupin_RmlC"/>
    <property type="match status" value="1"/>
</dbReference>
<dbReference type="Gene3D" id="2.60.120.10">
    <property type="entry name" value="Jelly Rolls"/>
    <property type="match status" value="1"/>
</dbReference>
<proteinExistence type="inferred from homology"/>
<evidence type="ECO:0000313" key="7">
    <source>
        <dbReference type="Proteomes" id="UP001620408"/>
    </source>
</evidence>
<keyword evidence="7" id="KW-1185">Reference proteome</keyword>
<gene>
    <name evidence="6" type="primary">rfbC</name>
    <name evidence="6" type="ORF">ISS97_13150</name>
</gene>
<organism evidence="6 7">
    <name type="scientific">Dyella koreensis</name>
    <dbReference type="NCBI Taxonomy" id="311235"/>
    <lineage>
        <taxon>Bacteria</taxon>
        <taxon>Pseudomonadati</taxon>
        <taxon>Pseudomonadota</taxon>
        <taxon>Gammaproteobacteria</taxon>
        <taxon>Lysobacterales</taxon>
        <taxon>Rhodanobacteraceae</taxon>
        <taxon>Dyella</taxon>
    </lineage>
</organism>
<comment type="pathway">
    <text evidence="5">Carbohydrate biosynthesis; dTDP-L-rhamnose biosynthesis.</text>
</comment>
<dbReference type="EC" id="5.1.3.13" evidence="3 5"/>
<evidence type="ECO:0000256" key="2">
    <source>
        <dbReference type="ARBA" id="ARBA00001997"/>
    </source>
</evidence>
<dbReference type="GO" id="GO:0008830">
    <property type="term" value="F:dTDP-4-dehydrorhamnose 3,5-epimerase activity"/>
    <property type="evidence" value="ECO:0007669"/>
    <property type="project" value="UniProtKB-EC"/>
</dbReference>
<dbReference type="InterPro" id="IPR014710">
    <property type="entry name" value="RmlC-like_jellyroll"/>
</dbReference>
<reference evidence="6 7" key="1">
    <citation type="submission" date="2020-10" db="EMBL/GenBank/DDBJ databases">
        <title>Phylogeny of dyella-like bacteria.</title>
        <authorList>
            <person name="Fu J."/>
        </authorList>
    </citation>
    <scope>NUCLEOTIDE SEQUENCE [LARGE SCALE GENOMIC DNA]</scope>
    <source>
        <strain evidence="6 7">BB4</strain>
    </source>
</reference>
<comment type="caution">
    <text evidence="6">The sequence shown here is derived from an EMBL/GenBank/DDBJ whole genome shotgun (WGS) entry which is preliminary data.</text>
</comment>
<dbReference type="PANTHER" id="PTHR21047">
    <property type="entry name" value="DTDP-6-DEOXY-D-GLUCOSE-3,5 EPIMERASE"/>
    <property type="match status" value="1"/>
</dbReference>
<accession>A0ABW8K8Y2</accession>
<dbReference type="InterPro" id="IPR011051">
    <property type="entry name" value="RmlC_Cupin_sf"/>
</dbReference>
<dbReference type="Proteomes" id="UP001620408">
    <property type="component" value="Unassembled WGS sequence"/>
</dbReference>
<protein>
    <recommendedName>
        <fullName evidence="4 5">dTDP-4-dehydrorhamnose 3,5-epimerase</fullName>
        <ecNumber evidence="3 5">5.1.3.13</ecNumber>
    </recommendedName>
    <alternativeName>
        <fullName evidence="5">Thymidine diphospho-4-keto-rhamnose 3,5-epimerase</fullName>
    </alternativeName>
</protein>
<evidence type="ECO:0000256" key="5">
    <source>
        <dbReference type="RuleBase" id="RU364069"/>
    </source>
</evidence>
<dbReference type="InterPro" id="IPR000888">
    <property type="entry name" value="RmlC-like"/>
</dbReference>
<evidence type="ECO:0000256" key="1">
    <source>
        <dbReference type="ARBA" id="ARBA00001298"/>
    </source>
</evidence>
<comment type="similarity">
    <text evidence="5">Belongs to the dTDP-4-dehydrorhamnose 3,5-epimerase family.</text>
</comment>
<evidence type="ECO:0000313" key="6">
    <source>
        <dbReference type="EMBL" id="MFK2918212.1"/>
    </source>
</evidence>
<evidence type="ECO:0000256" key="4">
    <source>
        <dbReference type="ARBA" id="ARBA00019595"/>
    </source>
</evidence>
<dbReference type="NCBIfam" id="TIGR01221">
    <property type="entry name" value="rmlC"/>
    <property type="match status" value="1"/>
</dbReference>
<sequence>MKLQPTPLPDFMLIETMPVQDERGRFLRLFCETELASIRPALHFPQINLSTTFQRGSVRGMHFQRPPVAEAKLIRCIHGRVFDVAVDLRLGSPTFLQWHGVELTEDNQLQAFIPEGFAHGFQAMSDNAQLLYMHTESWNRSHEGGLRPDDPRLAISWPLPIAQISERDRSAPLLDNSFTGIQL</sequence>
<comment type="function">
    <text evidence="2 5">Catalyzes the epimerization of the C3' and C5'positions of dTDP-6-deoxy-D-xylo-4-hexulose, forming dTDP-6-deoxy-L-lyxo-4-hexulose.</text>
</comment>
<name>A0ABW8K8Y2_9GAMM</name>
<dbReference type="SUPFAM" id="SSF51182">
    <property type="entry name" value="RmlC-like cupins"/>
    <property type="match status" value="1"/>
</dbReference>
<dbReference type="Pfam" id="PF00908">
    <property type="entry name" value="dTDP_sugar_isom"/>
    <property type="match status" value="1"/>
</dbReference>